<feature type="compositionally biased region" description="Basic residues" evidence="1">
    <location>
        <begin position="241"/>
        <end position="258"/>
    </location>
</feature>
<proteinExistence type="predicted"/>
<feature type="compositionally biased region" description="Basic residues" evidence="1">
    <location>
        <begin position="127"/>
        <end position="138"/>
    </location>
</feature>
<feature type="compositionally biased region" description="Polar residues" evidence="1">
    <location>
        <begin position="304"/>
        <end position="328"/>
    </location>
</feature>
<protein>
    <submittedName>
        <fullName evidence="2">Uncharacterized protein</fullName>
    </submittedName>
</protein>
<dbReference type="AlphaFoldDB" id="A0A409Y992"/>
<dbReference type="PANTHER" id="PTHR40132">
    <property type="entry name" value="PRE-MRNA-SPLICING FACTOR 38B"/>
    <property type="match status" value="1"/>
</dbReference>
<sequence length="470" mass="53533">MSSSFSSVVSNLVRASMGAAVSPTVPDDDLDRHVAELILREAKKKAERYGEQGVRAYVSNNLSDSNAPRPNKRFLTSIIKSTDEHNKSVLRAQAQAAQEIKREREEQDRRERRARAAEAAEAERLRRSGKSSSSKRRRSPDANDEAWDRWDGRTAPRRKISRNWESWDGEDSEEEEEKRRKRRRSRSRSNERTIARSRSPPRRNRDDDKEEGPSNRRRHDHSKHESSRLRSDRHNKDDSSRRRRKSHERSDKHSRRSRSPSNSTANYDSSRKRRRSLSPDNSLQDKASNKHRKQSPDRIRTKEPSNGNTSSHDSTSAKVTASGSSKSISKLCPSVGSASRSPSPGPEPAIQLPSKMDRYFEESYDPRLDVEPLSAPQVPSSGLINNAEFEGWDAMLELIRVRRADKEEKKRLERLGLLPKDKGKGSKKKSSATTTTSVAPDKWGAEVSVMDIEYAKRGSVREWDVGKEGF</sequence>
<dbReference type="OrthoDB" id="2431475at2759"/>
<accession>A0A409Y992</accession>
<organism evidence="2 3">
    <name type="scientific">Panaeolus cyanescens</name>
    <dbReference type="NCBI Taxonomy" id="181874"/>
    <lineage>
        <taxon>Eukaryota</taxon>
        <taxon>Fungi</taxon>
        <taxon>Dikarya</taxon>
        <taxon>Basidiomycota</taxon>
        <taxon>Agaricomycotina</taxon>
        <taxon>Agaricomycetes</taxon>
        <taxon>Agaricomycetidae</taxon>
        <taxon>Agaricales</taxon>
        <taxon>Agaricineae</taxon>
        <taxon>Galeropsidaceae</taxon>
        <taxon>Panaeolus</taxon>
    </lineage>
</organism>
<feature type="compositionally biased region" description="Basic and acidic residues" evidence="1">
    <location>
        <begin position="222"/>
        <end position="240"/>
    </location>
</feature>
<feature type="compositionally biased region" description="Basic and acidic residues" evidence="1">
    <location>
        <begin position="99"/>
        <end position="126"/>
    </location>
</feature>
<feature type="compositionally biased region" description="Basic and acidic residues" evidence="1">
    <location>
        <begin position="294"/>
        <end position="303"/>
    </location>
</feature>
<dbReference type="STRING" id="181874.A0A409Y992"/>
<feature type="compositionally biased region" description="Basic and acidic residues" evidence="1">
    <location>
        <begin position="203"/>
        <end position="214"/>
    </location>
</feature>
<feature type="region of interest" description="Disordered" evidence="1">
    <location>
        <begin position="81"/>
        <end position="363"/>
    </location>
</feature>
<feature type="compositionally biased region" description="Acidic residues" evidence="1">
    <location>
        <begin position="167"/>
        <end position="176"/>
    </location>
</feature>
<feature type="compositionally biased region" description="Basic and acidic residues" evidence="1">
    <location>
        <begin position="414"/>
        <end position="424"/>
    </location>
</feature>
<evidence type="ECO:0000313" key="2">
    <source>
        <dbReference type="EMBL" id="PPQ99537.1"/>
    </source>
</evidence>
<evidence type="ECO:0000256" key="1">
    <source>
        <dbReference type="SAM" id="MobiDB-lite"/>
    </source>
</evidence>
<gene>
    <name evidence="2" type="ORF">CVT24_005327</name>
</gene>
<dbReference type="PANTHER" id="PTHR40132:SF1">
    <property type="entry name" value="PRE-MRNA-SPLICING FACTOR 38B"/>
    <property type="match status" value="1"/>
</dbReference>
<keyword evidence="3" id="KW-1185">Reference proteome</keyword>
<evidence type="ECO:0000313" key="3">
    <source>
        <dbReference type="Proteomes" id="UP000284842"/>
    </source>
</evidence>
<dbReference type="EMBL" id="NHTK01001355">
    <property type="protein sequence ID" value="PPQ99537.1"/>
    <property type="molecule type" value="Genomic_DNA"/>
</dbReference>
<comment type="caution">
    <text evidence="2">The sequence shown here is derived from an EMBL/GenBank/DDBJ whole genome shotgun (WGS) entry which is preliminary data.</text>
</comment>
<dbReference type="Proteomes" id="UP000284842">
    <property type="component" value="Unassembled WGS sequence"/>
</dbReference>
<feature type="region of interest" description="Disordered" evidence="1">
    <location>
        <begin position="414"/>
        <end position="442"/>
    </location>
</feature>
<dbReference type="InParanoid" id="A0A409Y992"/>
<reference evidence="2 3" key="1">
    <citation type="journal article" date="2018" name="Evol. Lett.">
        <title>Horizontal gene cluster transfer increased hallucinogenic mushroom diversity.</title>
        <authorList>
            <person name="Reynolds H.T."/>
            <person name="Vijayakumar V."/>
            <person name="Gluck-Thaler E."/>
            <person name="Korotkin H.B."/>
            <person name="Matheny P.B."/>
            <person name="Slot J.C."/>
        </authorList>
    </citation>
    <scope>NUCLEOTIDE SEQUENCE [LARGE SCALE GENOMIC DNA]</scope>
    <source>
        <strain evidence="2 3">2629</strain>
    </source>
</reference>
<name>A0A409Y992_9AGAR</name>